<reference evidence="2" key="1">
    <citation type="submission" date="2020-10" db="EMBL/GenBank/DDBJ databases">
        <authorList>
            <person name="Gilroy R."/>
        </authorList>
    </citation>
    <scope>NUCLEOTIDE SEQUENCE</scope>
    <source>
        <strain evidence="2">B3-2255</strain>
    </source>
</reference>
<dbReference type="Pfam" id="PF00795">
    <property type="entry name" value="CN_hydrolase"/>
    <property type="match status" value="1"/>
</dbReference>
<accession>A0A9D9J1I6</accession>
<dbReference type="SUPFAM" id="SSF56317">
    <property type="entry name" value="Carbon-nitrogen hydrolase"/>
    <property type="match status" value="1"/>
</dbReference>
<comment type="caution">
    <text evidence="2">The sequence shown here is derived from an EMBL/GenBank/DDBJ whole genome shotgun (WGS) entry which is preliminary data.</text>
</comment>
<evidence type="ECO:0000313" key="3">
    <source>
        <dbReference type="Proteomes" id="UP000823772"/>
    </source>
</evidence>
<sequence length="266" mass="29483">MNIALIESDILWGDPKANLARNASAISCLLDKGAVAENDLVLLPECFSTGYAMTPELVEPEEGSAALEWLLKTAADNKIALFTSLAVEKDGKYYNRGYFVLPEGRVAAVYDKRHLFMGDEAGFYTAGDGISLVDYCGWRFCLNICYDLRFPVWSRNIKDKDGKYYDVILNVSNWPTSRLDVSDLLTKARALENQSYLFFCNRVGADPLTVYSGGSAAVDAKGRSIGKRIDLDGTGCIVAGLDRLWLDSFREYFPVLEDGDGFVLEK</sequence>
<evidence type="ECO:0000313" key="2">
    <source>
        <dbReference type="EMBL" id="MBO8481453.1"/>
    </source>
</evidence>
<dbReference type="EMBL" id="JADILY010000058">
    <property type="protein sequence ID" value="MBO8481453.1"/>
    <property type="molecule type" value="Genomic_DNA"/>
</dbReference>
<dbReference type="InterPro" id="IPR003010">
    <property type="entry name" value="C-N_Hydrolase"/>
</dbReference>
<organism evidence="2 3">
    <name type="scientific">Candidatus Merdivivens faecigallinarum</name>
    <dbReference type="NCBI Taxonomy" id="2840871"/>
    <lineage>
        <taxon>Bacteria</taxon>
        <taxon>Pseudomonadati</taxon>
        <taxon>Bacteroidota</taxon>
        <taxon>Bacteroidia</taxon>
        <taxon>Bacteroidales</taxon>
        <taxon>Muribaculaceae</taxon>
        <taxon>Muribaculaceae incertae sedis</taxon>
        <taxon>Candidatus Merdivivens</taxon>
    </lineage>
</organism>
<evidence type="ECO:0000259" key="1">
    <source>
        <dbReference type="PROSITE" id="PS50263"/>
    </source>
</evidence>
<dbReference type="GO" id="GO:0106008">
    <property type="term" value="F:2-oxoglutaramate amidase activity"/>
    <property type="evidence" value="ECO:0007669"/>
    <property type="project" value="TreeGrafter"/>
</dbReference>
<protein>
    <submittedName>
        <fullName evidence="2">Nitrilase family protein</fullName>
    </submittedName>
</protein>
<dbReference type="PROSITE" id="PS50263">
    <property type="entry name" value="CN_HYDROLASE"/>
    <property type="match status" value="1"/>
</dbReference>
<dbReference type="PANTHER" id="PTHR47799:SF1">
    <property type="entry name" value="OMEGA-AMIDASE YAFV"/>
    <property type="match status" value="1"/>
</dbReference>
<dbReference type="GO" id="GO:0050152">
    <property type="term" value="F:omega-amidase activity"/>
    <property type="evidence" value="ECO:0007669"/>
    <property type="project" value="TreeGrafter"/>
</dbReference>
<dbReference type="Proteomes" id="UP000823772">
    <property type="component" value="Unassembled WGS sequence"/>
</dbReference>
<dbReference type="Gene3D" id="3.60.110.10">
    <property type="entry name" value="Carbon-nitrogen hydrolase"/>
    <property type="match status" value="1"/>
</dbReference>
<name>A0A9D9J1I6_9BACT</name>
<proteinExistence type="predicted"/>
<dbReference type="AlphaFoldDB" id="A0A9D9J1I6"/>
<gene>
    <name evidence="2" type="ORF">IAC87_02775</name>
</gene>
<reference evidence="2" key="2">
    <citation type="journal article" date="2021" name="PeerJ">
        <title>Extensive microbial diversity within the chicken gut microbiome revealed by metagenomics and culture.</title>
        <authorList>
            <person name="Gilroy R."/>
            <person name="Ravi A."/>
            <person name="Getino M."/>
            <person name="Pursley I."/>
            <person name="Horton D.L."/>
            <person name="Alikhan N.F."/>
            <person name="Baker D."/>
            <person name="Gharbi K."/>
            <person name="Hall N."/>
            <person name="Watson M."/>
            <person name="Adriaenssens E.M."/>
            <person name="Foster-Nyarko E."/>
            <person name="Jarju S."/>
            <person name="Secka A."/>
            <person name="Antonio M."/>
            <person name="Oren A."/>
            <person name="Chaudhuri R.R."/>
            <person name="La Ragione R."/>
            <person name="Hildebrand F."/>
            <person name="Pallen M.J."/>
        </authorList>
    </citation>
    <scope>NUCLEOTIDE SEQUENCE</scope>
    <source>
        <strain evidence="2">B3-2255</strain>
    </source>
</reference>
<dbReference type="InterPro" id="IPR052737">
    <property type="entry name" value="Omega-amidase_YafV"/>
</dbReference>
<dbReference type="InterPro" id="IPR036526">
    <property type="entry name" value="C-N_Hydrolase_sf"/>
</dbReference>
<dbReference type="PANTHER" id="PTHR47799">
    <property type="entry name" value="OMEGA-AMIDASE YAFV"/>
    <property type="match status" value="1"/>
</dbReference>
<feature type="domain" description="CN hydrolase" evidence="1">
    <location>
        <begin position="1"/>
        <end position="243"/>
    </location>
</feature>